<dbReference type="PROSITE" id="PS50975">
    <property type="entry name" value="ATP_GRASP"/>
    <property type="match status" value="1"/>
</dbReference>
<dbReference type="Gene3D" id="3.30.470.20">
    <property type="entry name" value="ATP-grasp fold, B domain"/>
    <property type="match status" value="1"/>
</dbReference>
<dbReference type="GO" id="GO:0016874">
    <property type="term" value="F:ligase activity"/>
    <property type="evidence" value="ECO:0007669"/>
    <property type="project" value="UniProtKB-KW"/>
</dbReference>
<dbReference type="Proteomes" id="UP000697710">
    <property type="component" value="Unassembled WGS sequence"/>
</dbReference>
<evidence type="ECO:0000256" key="2">
    <source>
        <dbReference type="ARBA" id="ARBA00022741"/>
    </source>
</evidence>
<protein>
    <submittedName>
        <fullName evidence="6">Carboxylate--amine ligase</fullName>
    </submittedName>
</protein>
<dbReference type="SUPFAM" id="SSF56059">
    <property type="entry name" value="Glutathione synthetase ATP-binding domain-like"/>
    <property type="match status" value="1"/>
</dbReference>
<dbReference type="AlphaFoldDB" id="A0A956RRR7"/>
<accession>A0A956RRR7</accession>
<organism evidence="6 7">
    <name type="scientific">Eiseniibacteriota bacterium</name>
    <dbReference type="NCBI Taxonomy" id="2212470"/>
    <lineage>
        <taxon>Bacteria</taxon>
        <taxon>Candidatus Eiseniibacteriota</taxon>
    </lineage>
</organism>
<gene>
    <name evidence="6" type="ORF">KC729_14705</name>
</gene>
<keyword evidence="2 4" id="KW-0547">Nucleotide-binding</keyword>
<evidence type="ECO:0000256" key="4">
    <source>
        <dbReference type="PROSITE-ProRule" id="PRU00409"/>
    </source>
</evidence>
<proteinExistence type="predicted"/>
<name>A0A956RRR7_UNCEI</name>
<evidence type="ECO:0000313" key="6">
    <source>
        <dbReference type="EMBL" id="MCA9728939.1"/>
    </source>
</evidence>
<evidence type="ECO:0000259" key="5">
    <source>
        <dbReference type="PROSITE" id="PS50975"/>
    </source>
</evidence>
<comment type="caution">
    <text evidence="6">The sequence shown here is derived from an EMBL/GenBank/DDBJ whole genome shotgun (WGS) entry which is preliminary data.</text>
</comment>
<dbReference type="GO" id="GO:0046872">
    <property type="term" value="F:metal ion binding"/>
    <property type="evidence" value="ECO:0007669"/>
    <property type="project" value="InterPro"/>
</dbReference>
<evidence type="ECO:0000256" key="3">
    <source>
        <dbReference type="ARBA" id="ARBA00022840"/>
    </source>
</evidence>
<dbReference type="InterPro" id="IPR011761">
    <property type="entry name" value="ATP-grasp"/>
</dbReference>
<reference evidence="6" key="1">
    <citation type="submission" date="2020-04" db="EMBL/GenBank/DDBJ databases">
        <authorList>
            <person name="Zhang T."/>
        </authorList>
    </citation>
    <scope>NUCLEOTIDE SEQUENCE</scope>
    <source>
        <strain evidence="6">HKST-UBA01</strain>
    </source>
</reference>
<dbReference type="InterPro" id="IPR052032">
    <property type="entry name" value="ATP-dep_AA_Ligase"/>
</dbReference>
<dbReference type="GO" id="GO:0005524">
    <property type="term" value="F:ATP binding"/>
    <property type="evidence" value="ECO:0007669"/>
    <property type="project" value="UniProtKB-UniRule"/>
</dbReference>
<dbReference type="EMBL" id="JAGQHR010000521">
    <property type="protein sequence ID" value="MCA9728939.1"/>
    <property type="molecule type" value="Genomic_DNA"/>
</dbReference>
<evidence type="ECO:0000313" key="7">
    <source>
        <dbReference type="Proteomes" id="UP000697710"/>
    </source>
</evidence>
<feature type="domain" description="ATP-grasp" evidence="5">
    <location>
        <begin position="125"/>
        <end position="318"/>
    </location>
</feature>
<sequence length="417" mass="46972">MNEKESGNLRHAKVGPRTGPVALLGYAVRAFEAAEAMGLPYVAVVPPGFETQLRADGVAVETWEFDKRNESSTRLYESLQRQGARVAIPLYEECVEWAGALNSRFSSDPRVFNRSLLFRDKAMMKRKAQLSGIRVGVFEEVDSREAVQRFFERVNAAELKIEGDDPVPVHMKPISAAGSVGHRIIRNVSDVVTLPDTAFPCLAESHLQGQEFSCEAFIHDGKVRFLNVTEYVRLGVSQIIPPREGLEQMRPRIHQAIDKLAGAFGIEHGLIHPEYFLDPEGELNFGEVANRVPGGHIFELIERAYRFDPYQGLLLCSDPESTEDELTAFFPGEGDATGHAANLMVYPKRRMVSRLEIPPELTDHPYFERHDLVEPIIPKVAPREGFGNHYGRIDFFGSDANEIYNLLNQYEEHDFYV</sequence>
<keyword evidence="3 4" id="KW-0067">ATP-binding</keyword>
<evidence type="ECO:0000256" key="1">
    <source>
        <dbReference type="ARBA" id="ARBA00022598"/>
    </source>
</evidence>
<keyword evidence="1 6" id="KW-0436">Ligase</keyword>
<dbReference type="PANTHER" id="PTHR43585">
    <property type="entry name" value="FUMIPYRROLE BIOSYNTHESIS PROTEIN C"/>
    <property type="match status" value="1"/>
</dbReference>
<reference evidence="6" key="2">
    <citation type="journal article" date="2021" name="Microbiome">
        <title>Successional dynamics and alternative stable states in a saline activated sludge microbial community over 9 years.</title>
        <authorList>
            <person name="Wang Y."/>
            <person name="Ye J."/>
            <person name="Ju F."/>
            <person name="Liu L."/>
            <person name="Boyd J.A."/>
            <person name="Deng Y."/>
            <person name="Parks D.H."/>
            <person name="Jiang X."/>
            <person name="Yin X."/>
            <person name="Woodcroft B.J."/>
            <person name="Tyson G.W."/>
            <person name="Hugenholtz P."/>
            <person name="Polz M.F."/>
            <person name="Zhang T."/>
        </authorList>
    </citation>
    <scope>NUCLEOTIDE SEQUENCE</scope>
    <source>
        <strain evidence="6">HKST-UBA01</strain>
    </source>
</reference>
<dbReference type="PANTHER" id="PTHR43585:SF2">
    <property type="entry name" value="ATP-GRASP ENZYME FSQD"/>
    <property type="match status" value="1"/>
</dbReference>